<dbReference type="InterPro" id="IPR021136">
    <property type="entry name" value="Flagellar_hook_control-like_C"/>
</dbReference>
<protein>
    <recommendedName>
        <fullName evidence="2">Flagellar hook-length control protein-like C-terminal domain-containing protein</fullName>
    </recommendedName>
</protein>
<evidence type="ECO:0000259" key="2">
    <source>
        <dbReference type="Pfam" id="PF02120"/>
    </source>
</evidence>
<dbReference type="InterPro" id="IPR038610">
    <property type="entry name" value="FliK-like_C_sf"/>
</dbReference>
<reference evidence="3 4" key="1">
    <citation type="submission" date="2018-04" db="EMBL/GenBank/DDBJ databases">
        <title>Polynucleobacter sp. UH21B genome.</title>
        <authorList>
            <person name="Hahn M.W."/>
        </authorList>
    </citation>
    <scope>NUCLEOTIDE SEQUENCE [LARGE SCALE GENOMIC DNA]</scope>
    <source>
        <strain evidence="3 4">MWH-UH21B</strain>
    </source>
</reference>
<sequence length="532" mass="54569">MPTVSQIRMQAAANSVNNAMAKPGSTPGSSATPGGFEAFLAALDQSQMARLSARGDSDRLANQSALPGVLKGQNLPTLGQNASDPAKNSDPLQLLMAQLAAQSLAAQNAVIQASNATNQVSLSGASNQSMSVEALMASLGAQSNGSSMDLMSLMGQMGQQIDAKQAALISQALTKAMKASGQTPDAMMQSQVAALLQSLQGGGAQNGQTQANSQTPAQIASAIQAFAQKNGISLPPELQTQLTNLISQGNDQSSGIKLLGVQTDATLQAGTVDPTKATTIQNLTEGKQVQVMTTAVDKLPKGKAIDGPLAFNAVGDKNYGAKPGSLIDEAVSAMTKDQGEAAESGQVDKLTTQNPKDQPDLNALSANSNSGLARIDGHSAAAQKMELKASEVSLASGPLHSEVMSAAKSGGGRIMLELTPPEQGTIRIDLRINSAGQAHLIVEGASDATKSRLDQGGQNLKNEFAQMGLNLSLDLRQGSQSQQMRDQASFGGRQPGYNIVSSNNQGLSPSISVNSIGSGDNRGNSGAVHLYA</sequence>
<dbReference type="Proteomes" id="UP000503312">
    <property type="component" value="Chromosome"/>
</dbReference>
<evidence type="ECO:0000313" key="3">
    <source>
        <dbReference type="EMBL" id="QKM64301.1"/>
    </source>
</evidence>
<evidence type="ECO:0000256" key="1">
    <source>
        <dbReference type="SAM" id="MobiDB-lite"/>
    </source>
</evidence>
<keyword evidence="4" id="KW-1185">Reference proteome</keyword>
<dbReference type="KEGG" id="ptrp:DCO17_03055"/>
<dbReference type="Pfam" id="PF02120">
    <property type="entry name" value="Flg_hook"/>
    <property type="match status" value="1"/>
</dbReference>
<feature type="compositionally biased region" description="Polar residues" evidence="1">
    <location>
        <begin position="499"/>
        <end position="524"/>
    </location>
</feature>
<dbReference type="Gene3D" id="3.30.750.140">
    <property type="match status" value="1"/>
</dbReference>
<name>A0A6M9PVH8_9BURK</name>
<accession>A0A6M9PVH8</accession>
<feature type="compositionally biased region" description="Polar residues" evidence="1">
    <location>
        <begin position="477"/>
        <end position="486"/>
    </location>
</feature>
<dbReference type="EMBL" id="CP028942">
    <property type="protein sequence ID" value="QKM64301.1"/>
    <property type="molecule type" value="Genomic_DNA"/>
</dbReference>
<dbReference type="AlphaFoldDB" id="A0A6M9PVH8"/>
<organism evidence="3 4">
    <name type="scientific">Polynucleobacter tropicus</name>
    <dbReference type="NCBI Taxonomy" id="1743174"/>
    <lineage>
        <taxon>Bacteria</taxon>
        <taxon>Pseudomonadati</taxon>
        <taxon>Pseudomonadota</taxon>
        <taxon>Betaproteobacteria</taxon>
        <taxon>Burkholderiales</taxon>
        <taxon>Burkholderiaceae</taxon>
        <taxon>Polynucleobacter</taxon>
    </lineage>
</organism>
<dbReference type="RefSeq" id="WP_173955343.1">
    <property type="nucleotide sequence ID" value="NZ_CP028942.1"/>
</dbReference>
<proteinExistence type="predicted"/>
<feature type="domain" description="Flagellar hook-length control protein-like C-terminal" evidence="2">
    <location>
        <begin position="403"/>
        <end position="483"/>
    </location>
</feature>
<feature type="region of interest" description="Disordered" evidence="1">
    <location>
        <begin position="477"/>
        <end position="532"/>
    </location>
</feature>
<evidence type="ECO:0000313" key="4">
    <source>
        <dbReference type="Proteomes" id="UP000503312"/>
    </source>
</evidence>
<gene>
    <name evidence="3" type="ORF">DCO17_03055</name>
</gene>
<feature type="region of interest" description="Disordered" evidence="1">
    <location>
        <begin position="335"/>
        <end position="370"/>
    </location>
</feature>